<feature type="domain" description="EGF-like" evidence="3">
    <location>
        <begin position="197"/>
        <end position="245"/>
    </location>
</feature>
<evidence type="ECO:0000259" key="3">
    <source>
        <dbReference type="SMART" id="SM00181"/>
    </source>
</evidence>
<dbReference type="Gene3D" id="2.10.25.10">
    <property type="entry name" value="Laminin"/>
    <property type="match status" value="2"/>
</dbReference>
<gene>
    <name evidence="4" type="ORF">BSL78_03433</name>
</gene>
<dbReference type="InterPro" id="IPR000742">
    <property type="entry name" value="EGF"/>
</dbReference>
<name>A0A2G8LHA5_STIJA</name>
<dbReference type="EMBL" id="MRZV01000077">
    <property type="protein sequence ID" value="PIK59637.1"/>
    <property type="molecule type" value="Genomic_DNA"/>
</dbReference>
<evidence type="ECO:0000313" key="5">
    <source>
        <dbReference type="Proteomes" id="UP000230750"/>
    </source>
</evidence>
<dbReference type="SMART" id="SM00181">
    <property type="entry name" value="EGF"/>
    <property type="match status" value="3"/>
</dbReference>
<keyword evidence="1" id="KW-0245">EGF-like domain</keyword>
<keyword evidence="5" id="KW-1185">Reference proteome</keyword>
<evidence type="ECO:0000256" key="2">
    <source>
        <dbReference type="ARBA" id="ARBA00023157"/>
    </source>
</evidence>
<sequence length="278" mass="30859">MGTGHGPPFGRQSRQNCRSRDVLHLAGKHKTTPIRVDNPFETFHKMLEEGEFYANSGCTLKSTCRNNRLIDESYQCSDHATCDTRTGVRKCYCNQNYHGDGVTCTHNCFVADKGSVLMEGEFYANSGCTLKSTCRNNRLIDESYQCSDHATCDTRTGVRKCYCNPKYHGDGVTCTHNCFVADKGSVLKNGEFYANARCTRKSTCRNNRLIDTVTSVVNTQPVIRGSGVRKCYCDQNYNGDGATCTHRCFVADKGSVLSVSTVCNGILNTFLKLPCPYT</sequence>
<reference evidence="4 5" key="1">
    <citation type="journal article" date="2017" name="PLoS Biol.">
        <title>The sea cucumber genome provides insights into morphological evolution and visceral regeneration.</title>
        <authorList>
            <person name="Zhang X."/>
            <person name="Sun L."/>
            <person name="Yuan J."/>
            <person name="Sun Y."/>
            <person name="Gao Y."/>
            <person name="Zhang L."/>
            <person name="Li S."/>
            <person name="Dai H."/>
            <person name="Hamel J.F."/>
            <person name="Liu C."/>
            <person name="Yu Y."/>
            <person name="Liu S."/>
            <person name="Lin W."/>
            <person name="Guo K."/>
            <person name="Jin S."/>
            <person name="Xu P."/>
            <person name="Storey K.B."/>
            <person name="Huan P."/>
            <person name="Zhang T."/>
            <person name="Zhou Y."/>
            <person name="Zhang J."/>
            <person name="Lin C."/>
            <person name="Li X."/>
            <person name="Xing L."/>
            <person name="Huo D."/>
            <person name="Sun M."/>
            <person name="Wang L."/>
            <person name="Mercier A."/>
            <person name="Li F."/>
            <person name="Yang H."/>
            <person name="Xiang J."/>
        </authorList>
    </citation>
    <scope>NUCLEOTIDE SEQUENCE [LARGE SCALE GENOMIC DNA]</scope>
    <source>
        <strain evidence="4">Shaxun</strain>
        <tissue evidence="4">Muscle</tissue>
    </source>
</reference>
<organism evidence="4 5">
    <name type="scientific">Stichopus japonicus</name>
    <name type="common">Sea cucumber</name>
    <dbReference type="NCBI Taxonomy" id="307972"/>
    <lineage>
        <taxon>Eukaryota</taxon>
        <taxon>Metazoa</taxon>
        <taxon>Echinodermata</taxon>
        <taxon>Eleutherozoa</taxon>
        <taxon>Echinozoa</taxon>
        <taxon>Holothuroidea</taxon>
        <taxon>Aspidochirotacea</taxon>
        <taxon>Aspidochirotida</taxon>
        <taxon>Stichopodidae</taxon>
        <taxon>Apostichopus</taxon>
    </lineage>
</organism>
<protein>
    <recommendedName>
        <fullName evidence="3">EGF-like domain-containing protein</fullName>
    </recommendedName>
</protein>
<dbReference type="Proteomes" id="UP000230750">
    <property type="component" value="Unassembled WGS sequence"/>
</dbReference>
<proteinExistence type="predicted"/>
<evidence type="ECO:0000313" key="4">
    <source>
        <dbReference type="EMBL" id="PIK59637.1"/>
    </source>
</evidence>
<dbReference type="Pfam" id="PF12947">
    <property type="entry name" value="EGF_3"/>
    <property type="match status" value="2"/>
</dbReference>
<comment type="caution">
    <text evidence="4">The sequence shown here is derived from an EMBL/GenBank/DDBJ whole genome shotgun (WGS) entry which is preliminary data.</text>
</comment>
<feature type="domain" description="EGF-like" evidence="3">
    <location>
        <begin position="133"/>
        <end position="175"/>
    </location>
</feature>
<dbReference type="OrthoDB" id="5874307at2759"/>
<feature type="domain" description="EGF-like" evidence="3">
    <location>
        <begin position="63"/>
        <end position="105"/>
    </location>
</feature>
<keyword evidence="2" id="KW-1015">Disulfide bond</keyword>
<dbReference type="InterPro" id="IPR024731">
    <property type="entry name" value="NELL2-like_EGF"/>
</dbReference>
<evidence type="ECO:0000256" key="1">
    <source>
        <dbReference type="ARBA" id="ARBA00022536"/>
    </source>
</evidence>
<accession>A0A2G8LHA5</accession>
<dbReference type="AlphaFoldDB" id="A0A2G8LHA5"/>